<organism evidence="2 3">
    <name type="scientific">Vicia faba</name>
    <name type="common">Broad bean</name>
    <name type="synonym">Faba vulgaris</name>
    <dbReference type="NCBI Taxonomy" id="3906"/>
    <lineage>
        <taxon>Eukaryota</taxon>
        <taxon>Viridiplantae</taxon>
        <taxon>Streptophyta</taxon>
        <taxon>Embryophyta</taxon>
        <taxon>Tracheophyta</taxon>
        <taxon>Spermatophyta</taxon>
        <taxon>Magnoliopsida</taxon>
        <taxon>eudicotyledons</taxon>
        <taxon>Gunneridae</taxon>
        <taxon>Pentapetalae</taxon>
        <taxon>rosids</taxon>
        <taxon>fabids</taxon>
        <taxon>Fabales</taxon>
        <taxon>Fabaceae</taxon>
        <taxon>Papilionoideae</taxon>
        <taxon>50 kb inversion clade</taxon>
        <taxon>NPAAA clade</taxon>
        <taxon>Hologalegina</taxon>
        <taxon>IRL clade</taxon>
        <taxon>Fabeae</taxon>
        <taxon>Vicia</taxon>
    </lineage>
</organism>
<feature type="compositionally biased region" description="Polar residues" evidence="1">
    <location>
        <begin position="108"/>
        <end position="130"/>
    </location>
</feature>
<dbReference type="AlphaFoldDB" id="A0AAV1AHG5"/>
<reference evidence="2 3" key="1">
    <citation type="submission" date="2023-01" db="EMBL/GenBank/DDBJ databases">
        <authorList>
            <person name="Kreplak J."/>
        </authorList>
    </citation>
    <scope>NUCLEOTIDE SEQUENCE [LARGE SCALE GENOMIC DNA]</scope>
</reference>
<evidence type="ECO:0000256" key="1">
    <source>
        <dbReference type="SAM" id="MobiDB-lite"/>
    </source>
</evidence>
<evidence type="ECO:0000313" key="3">
    <source>
        <dbReference type="Proteomes" id="UP001157006"/>
    </source>
</evidence>
<protein>
    <submittedName>
        <fullName evidence="2">Uncharacterized protein</fullName>
    </submittedName>
</protein>
<gene>
    <name evidence="2" type="ORF">VFH_IV091840</name>
</gene>
<proteinExistence type="predicted"/>
<dbReference type="Proteomes" id="UP001157006">
    <property type="component" value="Chromosome 4"/>
</dbReference>
<keyword evidence="3" id="KW-1185">Reference proteome</keyword>
<feature type="region of interest" description="Disordered" evidence="1">
    <location>
        <begin position="94"/>
        <end position="130"/>
    </location>
</feature>
<accession>A0AAV1AHG5</accession>
<sequence length="130" mass="14541">MLPWNIGHYMLTIVSNQRRWIFTIEMDKTIGRGLMWNMTHKKKDGSYVNEKAKEIGVFGKEYPGRVRAIVVGYISTKEGGTLPADLPVVLANHTQQTSEVESEPSSSYVIRSSDASNTHDTNPQSPSNDT</sequence>
<dbReference type="EMBL" id="OX451739">
    <property type="protein sequence ID" value="CAI8608550.1"/>
    <property type="molecule type" value="Genomic_DNA"/>
</dbReference>
<name>A0AAV1AHG5_VICFA</name>
<evidence type="ECO:0000313" key="2">
    <source>
        <dbReference type="EMBL" id="CAI8608550.1"/>
    </source>
</evidence>